<organism evidence="2 3">
    <name type="scientific">Dactylosporangium matsuzakiense</name>
    <dbReference type="NCBI Taxonomy" id="53360"/>
    <lineage>
        <taxon>Bacteria</taxon>
        <taxon>Bacillati</taxon>
        <taxon>Actinomycetota</taxon>
        <taxon>Actinomycetes</taxon>
        <taxon>Micromonosporales</taxon>
        <taxon>Micromonosporaceae</taxon>
        <taxon>Dactylosporangium</taxon>
    </lineage>
</organism>
<feature type="transmembrane region" description="Helical" evidence="1">
    <location>
        <begin position="628"/>
        <end position="650"/>
    </location>
</feature>
<evidence type="ECO:0000256" key="1">
    <source>
        <dbReference type="SAM" id="Phobius"/>
    </source>
</evidence>
<comment type="caution">
    <text evidence="2">The sequence shown here is derived from an EMBL/GenBank/DDBJ whole genome shotgun (WGS) entry which is preliminary data.</text>
</comment>
<protein>
    <submittedName>
        <fullName evidence="2">Uncharacterized protein</fullName>
    </submittedName>
</protein>
<reference evidence="2" key="1">
    <citation type="journal article" date="2014" name="Int. J. Syst. Evol. Microbiol.">
        <title>Complete genome sequence of Corynebacterium casei LMG S-19264T (=DSM 44701T), isolated from a smear-ripened cheese.</title>
        <authorList>
            <consortium name="US DOE Joint Genome Institute (JGI-PGF)"/>
            <person name="Walter F."/>
            <person name="Albersmeier A."/>
            <person name="Kalinowski J."/>
            <person name="Ruckert C."/>
        </authorList>
    </citation>
    <scope>NUCLEOTIDE SEQUENCE</scope>
    <source>
        <strain evidence="2">VKM Ac-1321</strain>
    </source>
</reference>
<keyword evidence="1" id="KW-1133">Transmembrane helix</keyword>
<reference evidence="2" key="2">
    <citation type="submission" date="2023-01" db="EMBL/GenBank/DDBJ databases">
        <authorList>
            <person name="Sun Q."/>
            <person name="Evtushenko L."/>
        </authorList>
    </citation>
    <scope>NUCLEOTIDE SEQUENCE</scope>
    <source>
        <strain evidence="2">VKM Ac-1321</strain>
    </source>
</reference>
<dbReference type="RefSeq" id="WP_261964401.1">
    <property type="nucleotide sequence ID" value="NZ_BAAAXA010000001.1"/>
</dbReference>
<dbReference type="AlphaFoldDB" id="A0A9W6KW60"/>
<sequence>MTSPSGRIDQIVFRWRARASAGGGQDGVGPDATSLTESAVAWWDERLALRITRAPGRNERPSLAYLRVDAYGVVLHKVPARDDHGRPGAAVAHALIGPAELINVQLALGLEHWPHWAGRNDPGAYPPGRVGTVPFAVLREHADAALAQPVNDPGGAFDELLDRVLANPAAPLTVVMPDAPATALVRGLVDVLGDVRDLTFAANEDDDTDPDLPRLVFLDAVTGGSGYAATRERLYPGQPGARVDGFTQQLADMWRRGGAAELAPLRGGRSLSRAADVQQWEREVVVGGRILRTTLLEAVTTGQAAPEHLELLHTEAGQRQIEAEAAKLNDGDLAAAYQTWQPGGQVATRYPGASQVITRLVVQRAMRSGASKTLREALKRSAFDPELVDAHLRAWAAHGRNANAGPAAIVELAQLAASFGVPPALQAPGMRALMDRISLADLIELANRYTGSNVHTAELLLSAAEGRGFDPGALDAAQMALERTDYLIYCIPFLPGDARIAQDRWQRLLRAVFGAQLGDEHGRVHHDVLKFLGRKDAPEVPPALAFALRTFPGTLTGKARVDQLAARDFYLAAGLEDIWPERDELLRAERTTKVMRQRSSHGDSAGTVTRSAVAAAPARVRRSVEPRLLMIIGGAALVVVALVAVVIFAMSGGSQ</sequence>
<evidence type="ECO:0000313" key="3">
    <source>
        <dbReference type="Proteomes" id="UP001143480"/>
    </source>
</evidence>
<keyword evidence="1" id="KW-0812">Transmembrane</keyword>
<keyword evidence="1" id="KW-0472">Membrane</keyword>
<accession>A0A9W6KW60</accession>
<keyword evidence="3" id="KW-1185">Reference proteome</keyword>
<name>A0A9W6KW60_9ACTN</name>
<dbReference type="EMBL" id="BSFP01000113">
    <property type="protein sequence ID" value="GLL07819.1"/>
    <property type="molecule type" value="Genomic_DNA"/>
</dbReference>
<proteinExistence type="predicted"/>
<evidence type="ECO:0000313" key="2">
    <source>
        <dbReference type="EMBL" id="GLL07819.1"/>
    </source>
</evidence>
<gene>
    <name evidence="2" type="ORF">GCM10017581_095770</name>
</gene>
<dbReference type="Proteomes" id="UP001143480">
    <property type="component" value="Unassembled WGS sequence"/>
</dbReference>